<reference evidence="11 12" key="1">
    <citation type="submission" date="2016-10" db="EMBL/GenBank/DDBJ databases">
        <authorList>
            <person name="de Groot N.N."/>
        </authorList>
    </citation>
    <scope>NUCLEOTIDE SEQUENCE [LARGE SCALE GENOMIC DNA]</scope>
    <source>
        <strain evidence="12">E92,LMG 26720,CCM 7988</strain>
    </source>
</reference>
<name>A0A1I5RIE6_9BACT</name>
<keyword evidence="6 8" id="KW-0472">Membrane</keyword>
<dbReference type="RefSeq" id="WP_092015279.1">
    <property type="nucleotide sequence ID" value="NZ_FOXH01000004.1"/>
</dbReference>
<evidence type="ECO:0000256" key="8">
    <source>
        <dbReference type="PROSITE-ProRule" id="PRU01360"/>
    </source>
</evidence>
<evidence type="ECO:0000256" key="4">
    <source>
        <dbReference type="ARBA" id="ARBA00022692"/>
    </source>
</evidence>
<dbReference type="GO" id="GO:0009279">
    <property type="term" value="C:cell outer membrane"/>
    <property type="evidence" value="ECO:0007669"/>
    <property type="project" value="UniProtKB-SubCell"/>
</dbReference>
<dbReference type="PROSITE" id="PS52016">
    <property type="entry name" value="TONB_DEPENDENT_REC_3"/>
    <property type="match status" value="1"/>
</dbReference>
<evidence type="ECO:0000256" key="7">
    <source>
        <dbReference type="ARBA" id="ARBA00023237"/>
    </source>
</evidence>
<dbReference type="EMBL" id="FOXH01000004">
    <property type="protein sequence ID" value="SFP58285.1"/>
    <property type="molecule type" value="Genomic_DNA"/>
</dbReference>
<dbReference type="InterPro" id="IPR023997">
    <property type="entry name" value="TonB-dep_OMP_SusC/RagA_CS"/>
</dbReference>
<keyword evidence="12" id="KW-1185">Reference proteome</keyword>
<dbReference type="SUPFAM" id="SSF56935">
    <property type="entry name" value="Porins"/>
    <property type="match status" value="1"/>
</dbReference>
<evidence type="ECO:0000313" key="11">
    <source>
        <dbReference type="EMBL" id="SFP58285.1"/>
    </source>
</evidence>
<organism evidence="11 12">
    <name type="scientific">Pseudarcicella hirudinis</name>
    <dbReference type="NCBI Taxonomy" id="1079859"/>
    <lineage>
        <taxon>Bacteria</taxon>
        <taxon>Pseudomonadati</taxon>
        <taxon>Bacteroidota</taxon>
        <taxon>Cytophagia</taxon>
        <taxon>Cytophagales</taxon>
        <taxon>Flectobacillaceae</taxon>
        <taxon>Pseudarcicella</taxon>
    </lineage>
</organism>
<feature type="signal peptide" evidence="9">
    <location>
        <begin position="1"/>
        <end position="20"/>
    </location>
</feature>
<dbReference type="Gene3D" id="2.60.40.1120">
    <property type="entry name" value="Carboxypeptidase-like, regulatory domain"/>
    <property type="match status" value="1"/>
</dbReference>
<dbReference type="GO" id="GO:0015344">
    <property type="term" value="F:siderophore uptake transmembrane transporter activity"/>
    <property type="evidence" value="ECO:0007669"/>
    <property type="project" value="TreeGrafter"/>
</dbReference>
<sequence>MRKILKFMLPVLFLALQVNAQSQKVIGRITAKSDGQPVVGAAVLVKGTSRGTVTNAQGEYTISAQTNDVLRFSFVGFKSFELKVPASGKLDVVFENEETVLNEVVVTALGIAKEKKSLGYAVQELKTKDLAEAREGNLVNALSGKIAGVQITNSQGGMGSSRIVIRGETSIAGNNQPLFVVDGIPVDNSQLGVGTTGSRDFANAISDINPADIESISVLKGPNAAALYGSRASNGVILIKTKSGKSASQKGLGVTLNLGYTADKLLVLPEYQNVFGQGTGGQFSYVDGKGGGVNDATDESWGPKMDGRLIPQFFSDGKPAPFVAHPDNVKNFFITGHTTNVGLSVAGSNDKIDYRFSYNNSNQTGVIPNTDITKNTFGVNSTFRLNDKLTLTTSANFVRTGSDNLPGTSGRGNSVMLQFLWFGRQVDTELLKDYNKGGFDYNWNHSYYSNPYLQQYENTVEQRRDRIFGNVNLAYKITDWLTANVRTGNDYYTDKRKFKVAYGTNGTPFGSYTEDGYVVNENNTDFNLSLHKGLNKDFDLDWLVGGNLRSNFNEQNYQQAPKLAVSGLYTLNNSRDPLVSYNILRKQRVYSAFSSAQLGFRNYAFLNLTARNDWSSTLPAGNNSYFYPSVNASIVLTDAFDIKSDVLSFAKIRGGWAEVGKDTDPYQLINTYPFNLPFGSSPLLTVSDVLLNSNLKPEITRSTEVGLDVALLKNRVRVDLSYYNTDSYNQILKADVSPTTGFKQKLLNAGHINNHGFEAMVNFTPLQTESGFKWNVGINYSRNVSKVISLDDQGFLNDYKLGTNGSLSVLASKDKPYGALFGTAYLRNANGDIVVNSNGIPARDPNLQVLGYYTPKWMGGITNSFSYKGFNLSVLIDTKQGGSIYSATNATGKYTGVLIETLQGRDAEHGGLAYYYPNNNTSAVPVQVINNTSAPQGVTVYNDGIIVNGVTADGKPNTTIVSAERYYKGVYSNSSGINEASVFDASFIKLREVKLSYVIPQKLVNRFGLQNLTLSVYGRNLAFLQRKATNIDPETAFNTGNTGQGLESLQLPTTSTYGVNLSVGF</sequence>
<comment type="subcellular location">
    <subcellularLocation>
        <location evidence="1 8">Cell outer membrane</location>
        <topology evidence="1 8">Multi-pass membrane protein</topology>
    </subcellularLocation>
</comment>
<feature type="domain" description="TonB-dependent receptor plug" evidence="10">
    <location>
        <begin position="115"/>
        <end position="236"/>
    </location>
</feature>
<protein>
    <submittedName>
        <fullName evidence="11">TonB-linked outer membrane protein, SusC/RagA family</fullName>
    </submittedName>
</protein>
<dbReference type="Pfam" id="PF13715">
    <property type="entry name" value="CarbopepD_reg_2"/>
    <property type="match status" value="1"/>
</dbReference>
<dbReference type="STRING" id="1079859.SAMN04515674_10492"/>
<dbReference type="PANTHER" id="PTHR30069">
    <property type="entry name" value="TONB-DEPENDENT OUTER MEMBRANE RECEPTOR"/>
    <property type="match status" value="1"/>
</dbReference>
<dbReference type="Pfam" id="PF07715">
    <property type="entry name" value="Plug"/>
    <property type="match status" value="1"/>
</dbReference>
<dbReference type="NCBIfam" id="TIGR04057">
    <property type="entry name" value="SusC_RagA_signa"/>
    <property type="match status" value="1"/>
</dbReference>
<dbReference type="OrthoDB" id="9768177at2"/>
<accession>A0A1I5RIE6</accession>
<feature type="chain" id="PRO_5011573028" evidence="9">
    <location>
        <begin position="21"/>
        <end position="1065"/>
    </location>
</feature>
<dbReference type="InterPro" id="IPR008969">
    <property type="entry name" value="CarboxyPept-like_regulatory"/>
</dbReference>
<dbReference type="InterPro" id="IPR012910">
    <property type="entry name" value="Plug_dom"/>
</dbReference>
<dbReference type="InterPro" id="IPR039426">
    <property type="entry name" value="TonB-dep_rcpt-like"/>
</dbReference>
<evidence type="ECO:0000313" key="12">
    <source>
        <dbReference type="Proteomes" id="UP000199306"/>
    </source>
</evidence>
<dbReference type="Gene3D" id="2.170.130.10">
    <property type="entry name" value="TonB-dependent receptor, plug domain"/>
    <property type="match status" value="1"/>
</dbReference>
<dbReference type="InterPro" id="IPR037066">
    <property type="entry name" value="Plug_dom_sf"/>
</dbReference>
<keyword evidence="3 8" id="KW-1134">Transmembrane beta strand</keyword>
<proteinExistence type="inferred from homology"/>
<evidence type="ECO:0000259" key="10">
    <source>
        <dbReference type="Pfam" id="PF07715"/>
    </source>
</evidence>
<evidence type="ECO:0000256" key="1">
    <source>
        <dbReference type="ARBA" id="ARBA00004571"/>
    </source>
</evidence>
<dbReference type="InterPro" id="IPR023996">
    <property type="entry name" value="TonB-dep_OMP_SusC/RagA"/>
</dbReference>
<dbReference type="Proteomes" id="UP000199306">
    <property type="component" value="Unassembled WGS sequence"/>
</dbReference>
<keyword evidence="7 8" id="KW-0998">Cell outer membrane</keyword>
<comment type="similarity">
    <text evidence="8">Belongs to the TonB-dependent receptor family.</text>
</comment>
<evidence type="ECO:0000256" key="5">
    <source>
        <dbReference type="ARBA" id="ARBA00022729"/>
    </source>
</evidence>
<evidence type="ECO:0000256" key="2">
    <source>
        <dbReference type="ARBA" id="ARBA00022448"/>
    </source>
</evidence>
<evidence type="ECO:0000256" key="3">
    <source>
        <dbReference type="ARBA" id="ARBA00022452"/>
    </source>
</evidence>
<dbReference type="InterPro" id="IPR036942">
    <property type="entry name" value="Beta-barrel_TonB_sf"/>
</dbReference>
<dbReference type="AlphaFoldDB" id="A0A1I5RIE6"/>
<keyword evidence="2 8" id="KW-0813">Transport</keyword>
<dbReference type="NCBIfam" id="TIGR04056">
    <property type="entry name" value="OMP_RagA_SusC"/>
    <property type="match status" value="1"/>
</dbReference>
<evidence type="ECO:0000256" key="6">
    <source>
        <dbReference type="ARBA" id="ARBA00023136"/>
    </source>
</evidence>
<dbReference type="PANTHER" id="PTHR30069:SF29">
    <property type="entry name" value="HEMOGLOBIN AND HEMOGLOBIN-HAPTOGLOBIN-BINDING PROTEIN 1-RELATED"/>
    <property type="match status" value="1"/>
</dbReference>
<keyword evidence="5 9" id="KW-0732">Signal</keyword>
<keyword evidence="4 8" id="KW-0812">Transmembrane</keyword>
<evidence type="ECO:0000256" key="9">
    <source>
        <dbReference type="SAM" id="SignalP"/>
    </source>
</evidence>
<gene>
    <name evidence="11" type="ORF">SAMN04515674_10492</name>
</gene>
<dbReference type="Gene3D" id="2.40.170.20">
    <property type="entry name" value="TonB-dependent receptor, beta-barrel domain"/>
    <property type="match status" value="1"/>
</dbReference>
<dbReference type="GO" id="GO:0044718">
    <property type="term" value="P:siderophore transmembrane transport"/>
    <property type="evidence" value="ECO:0007669"/>
    <property type="project" value="TreeGrafter"/>
</dbReference>
<dbReference type="SUPFAM" id="SSF49464">
    <property type="entry name" value="Carboxypeptidase regulatory domain-like"/>
    <property type="match status" value="1"/>
</dbReference>